<dbReference type="Gene3D" id="3.20.20.70">
    <property type="entry name" value="Aldolase class I"/>
    <property type="match status" value="1"/>
</dbReference>
<dbReference type="RefSeq" id="WP_011764286.1">
    <property type="nucleotide sequence ID" value="NC_008702.1"/>
</dbReference>
<sequence>MSAPVTIDDTTLRDGEQSAGVAFTRAEKCGIARILAEIGVPELEIGIPAMGSEECGDIRAIADTLADGGHDTRLIVWGRLTSADIDACRSLPVQMLELSVPVSDQQIRHKLGATRDEVLARIARWVPVAREAGFDVGVGGEDASRADPAFLAEVIQAAEAAGARRFRFADTLGILDPFATFEAIRALRAASKLEIEMHAHDDLGLATANTLAAVRAGASHVNTTVNGLGERAGNAALEEVALGLRQFHGMGEIIDFTRLLDTSEAVARASGRPVGWHKSVVGEGVFTHEAGIHVDGLLKDPANYQGIDPALLGRSHRMLLGKHSGGRGVAAAYAGLGIELDAARTACLLARIREFTSRTKRTPQREDLLAFWEELEAGSAQCDDLLHDLLDTAAGA</sequence>
<keyword evidence="5 7" id="KW-0808">Transferase</keyword>
<dbReference type="AlphaFoldDB" id="A1K2W3"/>
<dbReference type="KEGG" id="azo:azo0551"/>
<name>A1K2W3_AZOSB</name>
<accession>A1K2W3</accession>
<dbReference type="PROSITE" id="PS50991">
    <property type="entry name" value="PYR_CT"/>
    <property type="match status" value="1"/>
</dbReference>
<reference evidence="10 11" key="1">
    <citation type="journal article" date="2006" name="Nat. Biotechnol.">
        <title>Complete genome of the mutualistic, N2-fixing grass endophyte Azoarcus sp. strain BH72.</title>
        <authorList>
            <person name="Krause A."/>
            <person name="Ramakumar A."/>
            <person name="Bartels D."/>
            <person name="Battistoni F."/>
            <person name="Bekel T."/>
            <person name="Boch J."/>
            <person name="Boehm M."/>
            <person name="Friedrich F."/>
            <person name="Hurek T."/>
            <person name="Krause L."/>
            <person name="Linke B."/>
            <person name="McHardy A.C."/>
            <person name="Sarkar A."/>
            <person name="Schneiker S."/>
            <person name="Syed A.A."/>
            <person name="Thauer R."/>
            <person name="Vorhoelter F.-J."/>
            <person name="Weidner S."/>
            <person name="Puehler A."/>
            <person name="Reinhold-Hurek B."/>
            <person name="Kaiser O."/>
            <person name="Goesmann A."/>
        </authorList>
    </citation>
    <scope>NUCLEOTIDE SEQUENCE [LARGE SCALE GENOMIC DNA]</scope>
    <source>
        <strain evidence="10 11">BH72</strain>
    </source>
</reference>
<dbReference type="GO" id="GO:0004410">
    <property type="term" value="F:homocitrate synthase activity"/>
    <property type="evidence" value="ECO:0007669"/>
    <property type="project" value="UniProtKB-UniRule"/>
</dbReference>
<dbReference type="InterPro" id="IPR054691">
    <property type="entry name" value="LeuA/HCS_post-cat"/>
</dbReference>
<dbReference type="InterPro" id="IPR013785">
    <property type="entry name" value="Aldolase_TIM"/>
</dbReference>
<dbReference type="PROSITE" id="PS00815">
    <property type="entry name" value="AIPM_HOMOCIT_SYNTH_1"/>
    <property type="match status" value="1"/>
</dbReference>
<evidence type="ECO:0000256" key="4">
    <source>
        <dbReference type="ARBA" id="ARBA00020735"/>
    </source>
</evidence>
<dbReference type="OrthoDB" id="9803573at2"/>
<keyword evidence="11" id="KW-1185">Reference proteome</keyword>
<evidence type="ECO:0000256" key="3">
    <source>
        <dbReference type="ARBA" id="ARBA00012974"/>
    </source>
</evidence>
<dbReference type="Gene3D" id="1.10.238.260">
    <property type="match status" value="1"/>
</dbReference>
<keyword evidence="8" id="KW-0535">Nitrogen fixation</keyword>
<dbReference type="PANTHER" id="PTHR42880:SF1">
    <property type="entry name" value="ISOPROPYLMALATE_HOMOCITRATE_CITRAMALATE SYNTHASE FAMILY PROTEIN"/>
    <property type="match status" value="1"/>
</dbReference>
<dbReference type="InterPro" id="IPR000891">
    <property type="entry name" value="PYR_CT"/>
</dbReference>
<dbReference type="KEGG" id="aoa:dqs_0561"/>
<dbReference type="STRING" id="62928.azo0551"/>
<evidence type="ECO:0000259" key="9">
    <source>
        <dbReference type="PROSITE" id="PS50991"/>
    </source>
</evidence>
<evidence type="ECO:0000256" key="5">
    <source>
        <dbReference type="ARBA" id="ARBA00022679"/>
    </source>
</evidence>
<dbReference type="HOGENOM" id="CLU_022158_4_2_4"/>
<dbReference type="InterPro" id="IPR013477">
    <property type="entry name" value="NifV/FrbC"/>
</dbReference>
<dbReference type="PROSITE" id="PS00816">
    <property type="entry name" value="AIPM_HOMOCIT_SYNTH_2"/>
    <property type="match status" value="1"/>
</dbReference>
<evidence type="ECO:0000256" key="7">
    <source>
        <dbReference type="RuleBase" id="RU003523"/>
    </source>
</evidence>
<evidence type="ECO:0000313" key="10">
    <source>
        <dbReference type="EMBL" id="CAL93168.1"/>
    </source>
</evidence>
<comment type="similarity">
    <text evidence="2 7">Belongs to the alpha-IPM synthase/homocitrate synthase family.</text>
</comment>
<proteinExistence type="inferred from homology"/>
<dbReference type="Pfam" id="PF00682">
    <property type="entry name" value="HMGL-like"/>
    <property type="match status" value="1"/>
</dbReference>
<comment type="function">
    <text evidence="1 8">This protein is a Fe-Mo-cofactor biosynthetic component.</text>
</comment>
<evidence type="ECO:0000256" key="6">
    <source>
        <dbReference type="ARBA" id="ARBA00048019"/>
    </source>
</evidence>
<evidence type="ECO:0000256" key="8">
    <source>
        <dbReference type="RuleBase" id="RU367143"/>
    </source>
</evidence>
<dbReference type="InterPro" id="IPR002034">
    <property type="entry name" value="AIPM/Hcit_synth_CS"/>
</dbReference>
<dbReference type="Proteomes" id="UP000002588">
    <property type="component" value="Chromosome"/>
</dbReference>
<evidence type="ECO:0000256" key="1">
    <source>
        <dbReference type="ARBA" id="ARBA00003050"/>
    </source>
</evidence>
<dbReference type="EMBL" id="AM406670">
    <property type="protein sequence ID" value="CAL93168.1"/>
    <property type="molecule type" value="Genomic_DNA"/>
</dbReference>
<comment type="catalytic activity">
    <reaction evidence="6 8">
        <text>acetyl-CoA + 2-oxoglutarate + H2O = (2R)-homocitrate + CoA + H(+)</text>
        <dbReference type="Rhea" id="RHEA:12929"/>
        <dbReference type="ChEBI" id="CHEBI:15377"/>
        <dbReference type="ChEBI" id="CHEBI:15378"/>
        <dbReference type="ChEBI" id="CHEBI:16810"/>
        <dbReference type="ChEBI" id="CHEBI:57287"/>
        <dbReference type="ChEBI" id="CHEBI:57288"/>
        <dbReference type="ChEBI" id="CHEBI:58884"/>
        <dbReference type="EC" id="2.3.3.14"/>
    </reaction>
</comment>
<dbReference type="NCBIfam" id="TIGR02660">
    <property type="entry name" value="nifV_homocitr"/>
    <property type="match status" value="1"/>
</dbReference>
<dbReference type="PANTHER" id="PTHR42880">
    <property type="entry name" value="HOMOCITRATE SYNTHASE"/>
    <property type="match status" value="1"/>
</dbReference>
<evidence type="ECO:0000256" key="2">
    <source>
        <dbReference type="ARBA" id="ARBA00006154"/>
    </source>
</evidence>
<gene>
    <name evidence="10" type="primary">nifV</name>
    <name evidence="10" type="ordered locus">azo0551</name>
</gene>
<evidence type="ECO:0000313" key="11">
    <source>
        <dbReference type="Proteomes" id="UP000002588"/>
    </source>
</evidence>
<dbReference type="SUPFAM" id="SSF51569">
    <property type="entry name" value="Aldolase"/>
    <property type="match status" value="1"/>
</dbReference>
<dbReference type="GO" id="GO:0009399">
    <property type="term" value="P:nitrogen fixation"/>
    <property type="evidence" value="ECO:0007669"/>
    <property type="project" value="UniProtKB-UniRule"/>
</dbReference>
<dbReference type="Pfam" id="PF22617">
    <property type="entry name" value="HCS_D2"/>
    <property type="match status" value="1"/>
</dbReference>
<organism evidence="10 11">
    <name type="scientific">Azoarcus sp. (strain BH72)</name>
    <dbReference type="NCBI Taxonomy" id="418699"/>
    <lineage>
        <taxon>Bacteria</taxon>
        <taxon>Pseudomonadati</taxon>
        <taxon>Pseudomonadota</taxon>
        <taxon>Betaproteobacteria</taxon>
        <taxon>Rhodocyclales</taxon>
        <taxon>Zoogloeaceae</taxon>
        <taxon>Azoarcus</taxon>
    </lineage>
</organism>
<dbReference type="GO" id="GO:0019752">
    <property type="term" value="P:carboxylic acid metabolic process"/>
    <property type="evidence" value="ECO:0007669"/>
    <property type="project" value="UniProtKB-UniRule"/>
</dbReference>
<protein>
    <recommendedName>
        <fullName evidence="4 8">Homocitrate synthase</fullName>
        <ecNumber evidence="3 8">2.3.3.14</ecNumber>
    </recommendedName>
</protein>
<dbReference type="EC" id="2.3.3.14" evidence="3 8"/>
<keyword evidence="10" id="KW-0012">Acyltransferase</keyword>
<dbReference type="CDD" id="cd07939">
    <property type="entry name" value="DRE_TIM_NifV"/>
    <property type="match status" value="1"/>
</dbReference>
<feature type="domain" description="Pyruvate carboxyltransferase" evidence="9">
    <location>
        <begin position="5"/>
        <end position="260"/>
    </location>
</feature>
<dbReference type="eggNOG" id="COG0119">
    <property type="taxonomic scope" value="Bacteria"/>
</dbReference>